<dbReference type="InterPro" id="IPR044929">
    <property type="entry name" value="DNA/RNA_non-sp_Endonuclease_sf"/>
</dbReference>
<feature type="transmembrane region" description="Helical" evidence="1">
    <location>
        <begin position="25"/>
        <end position="49"/>
    </location>
</feature>
<reference evidence="4" key="2">
    <citation type="submission" date="2020-05" db="UniProtKB">
        <authorList>
            <consortium name="Ensembl"/>
        </authorList>
    </citation>
    <scope>IDENTIFICATION</scope>
</reference>
<protein>
    <submittedName>
        <fullName evidence="4">Endonuclease domain-containing 1 protein</fullName>
    </submittedName>
</protein>
<feature type="domain" description="DNA/RNA non-specific endonuclease/pyrophosphatase/phosphodiesterase" evidence="3">
    <location>
        <begin position="114"/>
        <end position="335"/>
    </location>
</feature>
<dbReference type="AlphaFoldDB" id="A0A6I8PKN9"/>
<dbReference type="Gene3D" id="3.40.570.10">
    <property type="entry name" value="Extracellular Endonuclease, subunit A"/>
    <property type="match status" value="1"/>
</dbReference>
<dbReference type="InterPro" id="IPR044925">
    <property type="entry name" value="His-Me_finger_sf"/>
</dbReference>
<feature type="domain" description="ENPP1-3/EXOG-like endonuclease/phosphodiesterase" evidence="2">
    <location>
        <begin position="115"/>
        <end position="332"/>
    </location>
</feature>
<dbReference type="SMART" id="SM00892">
    <property type="entry name" value="Endonuclease_NS"/>
    <property type="match status" value="1"/>
</dbReference>
<dbReference type="SMART" id="SM00477">
    <property type="entry name" value="NUC"/>
    <property type="match status" value="1"/>
</dbReference>
<dbReference type="GO" id="GO:0003676">
    <property type="term" value="F:nucleic acid binding"/>
    <property type="evidence" value="ECO:0007669"/>
    <property type="project" value="InterPro"/>
</dbReference>
<proteinExistence type="predicted"/>
<dbReference type="GeneTree" id="ENSGT01030000234592"/>
<keyword evidence="1" id="KW-1133">Transmembrane helix</keyword>
<reference evidence="4" key="1">
    <citation type="journal article" date="2010" name="Science">
        <title>The genome of the Western clawed frog Xenopus tropicalis.</title>
        <authorList>
            <person name="Hellsten U."/>
            <person name="Harland R.M."/>
            <person name="Gilchrist M.J."/>
            <person name="Hendrix D."/>
            <person name="Jurka J."/>
            <person name="Kapitonov V."/>
            <person name="Ovcharenko I."/>
            <person name="Putnam N.H."/>
            <person name="Shu S."/>
            <person name="Taher L."/>
            <person name="Blitz I.L."/>
            <person name="Blumberg B."/>
            <person name="Dichmann D.S."/>
            <person name="Dubchak I."/>
            <person name="Amaya E."/>
            <person name="Detter J.C."/>
            <person name="Fletcher R."/>
            <person name="Gerhard D.S."/>
            <person name="Goodstein D."/>
            <person name="Graves T."/>
            <person name="Grigoriev I.V."/>
            <person name="Grimwood J."/>
            <person name="Kawashima T."/>
            <person name="Lindquist E."/>
            <person name="Lucas S.M."/>
            <person name="Mead P.E."/>
            <person name="Mitros T."/>
            <person name="Ogino H."/>
            <person name="Ohta Y."/>
            <person name="Poliakov A.V."/>
            <person name="Pollet N."/>
            <person name="Robert J."/>
            <person name="Salamov A."/>
            <person name="Sater A.K."/>
            <person name="Schmutz J."/>
            <person name="Terry A."/>
            <person name="Vize P.D."/>
            <person name="Warren W.C."/>
            <person name="Wells D."/>
            <person name="Wills A."/>
            <person name="Wilson R.K."/>
            <person name="Zimmerman L.B."/>
            <person name="Zorn A.M."/>
            <person name="Grainger R."/>
            <person name="Grammer T."/>
            <person name="Khokha M.K."/>
            <person name="Richardson P.M."/>
            <person name="Rokhsar D.S."/>
        </authorList>
    </citation>
    <scope>NUCLEOTIDE SEQUENCE [LARGE SCALE GENOMIC DNA]</scope>
    <source>
        <strain evidence="4">Nigerian</strain>
    </source>
</reference>
<dbReference type="InParanoid" id="A0A6I8PKN9"/>
<keyword evidence="1" id="KW-0472">Membrane</keyword>
<gene>
    <name evidence="4" type="primary">LOC100490758</name>
</gene>
<dbReference type="PANTHER" id="PTHR21472:SF27">
    <property type="entry name" value="ENDONUCLEASE DOMAIN-CONTAINING 1 PROTEIN"/>
    <property type="match status" value="1"/>
</dbReference>
<dbReference type="GO" id="GO:0046872">
    <property type="term" value="F:metal ion binding"/>
    <property type="evidence" value="ECO:0007669"/>
    <property type="project" value="InterPro"/>
</dbReference>
<evidence type="ECO:0000259" key="2">
    <source>
        <dbReference type="SMART" id="SM00477"/>
    </source>
</evidence>
<evidence type="ECO:0000259" key="3">
    <source>
        <dbReference type="SMART" id="SM00892"/>
    </source>
</evidence>
<dbReference type="Pfam" id="PF01223">
    <property type="entry name" value="Endonuclease_NS"/>
    <property type="match status" value="1"/>
</dbReference>
<dbReference type="GO" id="GO:0016787">
    <property type="term" value="F:hydrolase activity"/>
    <property type="evidence" value="ECO:0007669"/>
    <property type="project" value="InterPro"/>
</dbReference>
<dbReference type="Ensembl" id="ENSXETT00000062306">
    <property type="protein sequence ID" value="ENSXETP00000058462"/>
    <property type="gene ID" value="ENSXETG00000034109"/>
</dbReference>
<dbReference type="InterPro" id="IPR039015">
    <property type="entry name" value="ENDOD1"/>
</dbReference>
<sequence>MYPSIHYISIYLNIKSFFLYQSHRLLVSLCFACPLVTMKMMLSLVWLLIAIAHKAEPFISENFTECREFFYNQSFPQGFQNISPPHHINHPNLPDGIKAKELTSPAYICQRYKNIDYFASLYDRGRRVPLYSAYILDRRPTDKCIPGRQTRFNVEPQLVDRKLNKAMLSQSATKGEIQKHFKIKNIQEALERLRTSQAVSADYGITGYHRGHLNPVCHHKNQVAQDATFTLTNAVPMNSSLNQGQWNVYEKKMIEIARDCNTTYVVTGIVPGNNSLNDRVNIPSHVWSAYCCVDNNGKPIRSGAGLANNINYPVKVISVSELEVQLQRLIQYISFSIFQNKCS</sequence>
<dbReference type="PANTHER" id="PTHR21472">
    <property type="entry name" value="ENDONUCLEASE DOMAIN-CONTAINING 1 PROTEIN ENDOD1"/>
    <property type="match status" value="1"/>
</dbReference>
<evidence type="ECO:0000313" key="4">
    <source>
        <dbReference type="Ensembl" id="ENSXETP00000058462"/>
    </source>
</evidence>
<dbReference type="SUPFAM" id="SSF54060">
    <property type="entry name" value="His-Me finger endonucleases"/>
    <property type="match status" value="1"/>
</dbReference>
<dbReference type="InterPro" id="IPR020821">
    <property type="entry name" value="ENPP1-3/EXOG-like_nuc-like"/>
</dbReference>
<evidence type="ECO:0000256" key="1">
    <source>
        <dbReference type="SAM" id="Phobius"/>
    </source>
</evidence>
<keyword evidence="1" id="KW-0812">Transmembrane</keyword>
<name>A0A6I8PKN9_XENTR</name>
<accession>A0A6I8PKN9</accession>
<organism evidence="4">
    <name type="scientific">Xenopus tropicalis</name>
    <name type="common">Western clawed frog</name>
    <name type="synonym">Silurana tropicalis</name>
    <dbReference type="NCBI Taxonomy" id="8364"/>
    <lineage>
        <taxon>Eukaryota</taxon>
        <taxon>Metazoa</taxon>
        <taxon>Chordata</taxon>
        <taxon>Craniata</taxon>
        <taxon>Vertebrata</taxon>
        <taxon>Euteleostomi</taxon>
        <taxon>Amphibia</taxon>
        <taxon>Batrachia</taxon>
        <taxon>Anura</taxon>
        <taxon>Pipoidea</taxon>
        <taxon>Pipidae</taxon>
        <taxon>Xenopodinae</taxon>
        <taxon>Xenopus</taxon>
        <taxon>Silurana</taxon>
    </lineage>
</organism>
<dbReference type="InterPro" id="IPR001604">
    <property type="entry name" value="Endo_G_ENPP1-like_dom"/>
</dbReference>